<keyword evidence="2" id="KW-1185">Reference proteome</keyword>
<accession>A0A4U6XN84</accession>
<dbReference type="EMBL" id="PJEX01000049">
    <property type="protein sequence ID" value="TKW57157.1"/>
    <property type="molecule type" value="Genomic_DNA"/>
</dbReference>
<dbReference type="Proteomes" id="UP000310108">
    <property type="component" value="Unassembled WGS sequence"/>
</dbReference>
<proteinExistence type="predicted"/>
<evidence type="ECO:0000313" key="2">
    <source>
        <dbReference type="Proteomes" id="UP000310108"/>
    </source>
</evidence>
<comment type="caution">
    <text evidence="1">The sequence shown here is derived from an EMBL/GenBank/DDBJ whole genome shotgun (WGS) entry which is preliminary data.</text>
</comment>
<name>A0A4U6XN84_9PEZI</name>
<organism evidence="1 2">
    <name type="scientific">Colletotrichum tanaceti</name>
    <dbReference type="NCBI Taxonomy" id="1306861"/>
    <lineage>
        <taxon>Eukaryota</taxon>
        <taxon>Fungi</taxon>
        <taxon>Dikarya</taxon>
        <taxon>Ascomycota</taxon>
        <taxon>Pezizomycotina</taxon>
        <taxon>Sordariomycetes</taxon>
        <taxon>Hypocreomycetidae</taxon>
        <taxon>Glomerellales</taxon>
        <taxon>Glomerellaceae</taxon>
        <taxon>Colletotrichum</taxon>
        <taxon>Colletotrichum destructivum species complex</taxon>
    </lineage>
</organism>
<reference evidence="1 2" key="1">
    <citation type="journal article" date="2019" name="PLoS ONE">
        <title>Comparative genome analysis indicates high evolutionary potential of pathogenicity genes in Colletotrichum tanaceti.</title>
        <authorList>
            <person name="Lelwala R.V."/>
            <person name="Korhonen P.K."/>
            <person name="Young N.D."/>
            <person name="Scott J.B."/>
            <person name="Ades P.A."/>
            <person name="Gasser R.B."/>
            <person name="Taylor P.W.J."/>
        </authorList>
    </citation>
    <scope>NUCLEOTIDE SEQUENCE [LARGE SCALE GENOMIC DNA]</scope>
    <source>
        <strain evidence="1">BRIP57314</strain>
    </source>
</reference>
<protein>
    <submittedName>
        <fullName evidence="1">Uncharacterized protein</fullName>
    </submittedName>
</protein>
<evidence type="ECO:0000313" key="1">
    <source>
        <dbReference type="EMBL" id="TKW57157.1"/>
    </source>
</evidence>
<sequence length="81" mass="9142">MAPQDDHRFAVAIYSLLNQKLYHDPFELPLLVAMAFMAVRAHNAYHTQSKYGESLSAIVQILLLAILLEHQSDDSDQTMGK</sequence>
<dbReference type="AlphaFoldDB" id="A0A4U6XN84"/>
<gene>
    <name evidence="1" type="ORF">CTA1_9086</name>
</gene>